<organism evidence="3 4">
    <name type="scientific">Toxocara canis</name>
    <name type="common">Canine roundworm</name>
    <dbReference type="NCBI Taxonomy" id="6265"/>
    <lineage>
        <taxon>Eukaryota</taxon>
        <taxon>Metazoa</taxon>
        <taxon>Ecdysozoa</taxon>
        <taxon>Nematoda</taxon>
        <taxon>Chromadorea</taxon>
        <taxon>Rhabditida</taxon>
        <taxon>Spirurina</taxon>
        <taxon>Ascaridomorpha</taxon>
        <taxon>Ascaridoidea</taxon>
        <taxon>Toxocaridae</taxon>
        <taxon>Toxocara</taxon>
    </lineage>
</organism>
<dbReference type="InterPro" id="IPR052782">
    <property type="entry name" value="Oocyte-zygote_transition_reg"/>
</dbReference>
<keyword evidence="3" id="KW-1185">Reference proteome</keyword>
<dbReference type="InterPro" id="IPR016130">
    <property type="entry name" value="Tyr_Pase_AS"/>
</dbReference>
<evidence type="ECO:0000259" key="2">
    <source>
        <dbReference type="PROSITE" id="PS50056"/>
    </source>
</evidence>
<name>A0A183UPJ7_TOXCA</name>
<dbReference type="PROSITE" id="PS50055">
    <property type="entry name" value="TYR_PHOSPHATASE_PTP"/>
    <property type="match status" value="1"/>
</dbReference>
<dbReference type="CDD" id="cd00047">
    <property type="entry name" value="PTPc"/>
    <property type="match status" value="1"/>
</dbReference>
<dbReference type="Pfam" id="PF00102">
    <property type="entry name" value="Y_phosphatase"/>
    <property type="match status" value="1"/>
</dbReference>
<dbReference type="InterPro" id="IPR029021">
    <property type="entry name" value="Prot-tyrosine_phosphatase-like"/>
</dbReference>
<feature type="domain" description="Tyrosine specific protein phosphatases" evidence="2">
    <location>
        <begin position="149"/>
        <end position="217"/>
    </location>
</feature>
<dbReference type="SUPFAM" id="SSF52799">
    <property type="entry name" value="(Phosphotyrosine protein) phosphatases II"/>
    <property type="match status" value="1"/>
</dbReference>
<proteinExistence type="predicted"/>
<dbReference type="SMART" id="SM00194">
    <property type="entry name" value="PTPc"/>
    <property type="match status" value="1"/>
</dbReference>
<dbReference type="PROSITE" id="PS50056">
    <property type="entry name" value="TYR_PHOSPHATASE_2"/>
    <property type="match status" value="1"/>
</dbReference>
<protein>
    <submittedName>
        <fullName evidence="4">Protein-tyrosine phosphatase</fullName>
    </submittedName>
</protein>
<reference evidence="4" key="1">
    <citation type="submission" date="2016-06" db="UniProtKB">
        <authorList>
            <consortium name="WormBaseParasite"/>
        </authorList>
    </citation>
    <scope>IDENTIFICATION</scope>
</reference>
<dbReference type="Gene3D" id="3.90.190.10">
    <property type="entry name" value="Protein tyrosine phosphatase superfamily"/>
    <property type="match status" value="1"/>
</dbReference>
<dbReference type="SMART" id="SM00404">
    <property type="entry name" value="PTPc_motif"/>
    <property type="match status" value="1"/>
</dbReference>
<accession>A0A183UPJ7</accession>
<dbReference type="Proteomes" id="UP000050794">
    <property type="component" value="Unassembled WGS sequence"/>
</dbReference>
<dbReference type="PANTHER" id="PTHR46163:SF5">
    <property type="entry name" value="TYROSINE-PROTEIN PHOSPHATASE"/>
    <property type="match status" value="1"/>
</dbReference>
<dbReference type="WBParaSite" id="TCNE_0001041701-mRNA-1">
    <property type="protein sequence ID" value="TCNE_0001041701-mRNA-1"/>
    <property type="gene ID" value="TCNE_0001041701"/>
</dbReference>
<evidence type="ECO:0000259" key="1">
    <source>
        <dbReference type="PROSITE" id="PS50055"/>
    </source>
</evidence>
<evidence type="ECO:0000313" key="3">
    <source>
        <dbReference type="Proteomes" id="UP000050794"/>
    </source>
</evidence>
<dbReference type="InterPro" id="IPR003595">
    <property type="entry name" value="Tyr_Pase_cat"/>
</dbReference>
<dbReference type="PANTHER" id="PTHR46163">
    <property type="entry name" value="TYROSINE-PROTEIN PHOSPHATASE-RELATED"/>
    <property type="match status" value="1"/>
</dbReference>
<dbReference type="AlphaFoldDB" id="A0A183UPJ7"/>
<feature type="domain" description="Tyrosine-protein phosphatase" evidence="1">
    <location>
        <begin position="1"/>
        <end position="226"/>
    </location>
</feature>
<evidence type="ECO:0000313" key="4">
    <source>
        <dbReference type="WBParaSite" id="TCNE_0001041701-mRNA-1"/>
    </source>
</evidence>
<dbReference type="PROSITE" id="PS00383">
    <property type="entry name" value="TYR_PHOSPHATASE_1"/>
    <property type="match status" value="1"/>
</dbReference>
<sequence length="295" mass="34080">LDKGVDGLKRDFETIKLFVPDPYEATVFENNKTTGRNRYRAPLDSTVHQFYQMILQEGARMIIMLCNFTESGRKICTQYYPAKPTDPTLVFGDITVVCLHSSALPGEPKVCVTWLSLKCNKTGKRQTVRHIHWKDWPEHSVPDVSLTPLNIFTVVRDSKGPVVIHCVDGVSRTGTILGIEFILEKMLHGEASDDSTEMIKELRRQRALAVRTSMQYIYIHREIIQYLQDRQIIEMSQRLLEFVDDYDRCFKKYAKEEATPPFHTNEFETADYFNVPKSTYCDSKTQVSPPDRDTK</sequence>
<dbReference type="PRINTS" id="PR00700">
    <property type="entry name" value="PRTYPHPHTASE"/>
</dbReference>
<dbReference type="InterPro" id="IPR000242">
    <property type="entry name" value="PTP_cat"/>
</dbReference>
<dbReference type="InterPro" id="IPR000387">
    <property type="entry name" value="Tyr_Pase_dom"/>
</dbReference>
<dbReference type="GO" id="GO:0004725">
    <property type="term" value="F:protein tyrosine phosphatase activity"/>
    <property type="evidence" value="ECO:0007669"/>
    <property type="project" value="InterPro"/>
</dbReference>